<evidence type="ECO:0000313" key="4">
    <source>
        <dbReference type="Proteomes" id="UP000033483"/>
    </source>
</evidence>
<keyword evidence="4" id="KW-1185">Reference proteome</keyword>
<feature type="compositionally biased region" description="Basic and acidic residues" evidence="2">
    <location>
        <begin position="394"/>
        <end position="413"/>
    </location>
</feature>
<sequence>MSSSSHDSGLAARKGKKSKVHDASENTTRLLEAKISQLEREAASDKDQEAEIEREVKRANRDLAQQISKMDESQKVDHLLRKASELLADMRRMERENQKNKKRGDVLQKDKDAKITELGKTQQLKEKLEKLCRELQKDNNKLKSENKCLQDDLLRTKRFYDENLDSLLGKLEGYQREKDNPVTQVIDVSTEELFKHRFKTMIEQYELRDLHFQAQMRTKEMEVQMHLARLEQQRKMTEVEMIRTRSLQAQVNNLASNEAELVSQINLYAEKLKQAGDPLLNSELFTAFRKEISDISKRNRTLERENRDLKRRQRANVSMLQMAGDGEECRAQTVNSRTNSNHAPGSTPLSNGASQKDVEAGASGASTSTLNGHGHHDSNFEDHSDNSTVDDSDEAYHTSDAESELPEYHKAESNGHVIPRPSSQVSAVQPARPIYGPERPPAPSPVSHAAKSGSSK</sequence>
<dbReference type="PANTHER" id="PTHR16127:SF13">
    <property type="entry name" value="GH01188P"/>
    <property type="match status" value="1"/>
</dbReference>
<evidence type="ECO:0000256" key="2">
    <source>
        <dbReference type="SAM" id="MobiDB-lite"/>
    </source>
</evidence>
<feature type="region of interest" description="Disordered" evidence="2">
    <location>
        <begin position="1"/>
        <end position="57"/>
    </location>
</feature>
<dbReference type="PANTHER" id="PTHR16127">
    <property type="entry name" value="TAXILIN"/>
    <property type="match status" value="1"/>
</dbReference>
<accession>A0A0F4Z8E1</accession>
<name>A0A0F4Z8E1_9PEZI</name>
<dbReference type="Proteomes" id="UP000033483">
    <property type="component" value="Unassembled WGS sequence"/>
</dbReference>
<comment type="similarity">
    <text evidence="1">Belongs to the taxilin family.</text>
</comment>
<dbReference type="EMBL" id="LAEV01002061">
    <property type="protein sequence ID" value="KKA26615.1"/>
    <property type="molecule type" value="Genomic_DNA"/>
</dbReference>
<dbReference type="InterPro" id="IPR026183">
    <property type="entry name" value="Taxilin_fam"/>
</dbReference>
<evidence type="ECO:0008006" key="5">
    <source>
        <dbReference type="Google" id="ProtNLM"/>
    </source>
</evidence>
<proteinExistence type="inferred from homology"/>
<dbReference type="OrthoDB" id="425555at2759"/>
<feature type="compositionally biased region" description="Polar residues" evidence="2">
    <location>
        <begin position="332"/>
        <end position="354"/>
    </location>
</feature>
<protein>
    <recommendedName>
        <fullName evidence="5">Alpha-taxilin</fullName>
    </recommendedName>
</protein>
<gene>
    <name evidence="3" type="ORF">TD95_003422</name>
</gene>
<organism evidence="3 4">
    <name type="scientific">Thielaviopsis punctulata</name>
    <dbReference type="NCBI Taxonomy" id="72032"/>
    <lineage>
        <taxon>Eukaryota</taxon>
        <taxon>Fungi</taxon>
        <taxon>Dikarya</taxon>
        <taxon>Ascomycota</taxon>
        <taxon>Pezizomycotina</taxon>
        <taxon>Sordariomycetes</taxon>
        <taxon>Hypocreomycetidae</taxon>
        <taxon>Microascales</taxon>
        <taxon>Ceratocystidaceae</taxon>
        <taxon>Thielaviopsis</taxon>
    </lineage>
</organism>
<feature type="region of interest" description="Disordered" evidence="2">
    <location>
        <begin position="303"/>
        <end position="456"/>
    </location>
</feature>
<comment type="caution">
    <text evidence="3">The sequence shown here is derived from an EMBL/GenBank/DDBJ whole genome shotgun (WGS) entry which is preliminary data.</text>
</comment>
<evidence type="ECO:0000313" key="3">
    <source>
        <dbReference type="EMBL" id="KKA26615.1"/>
    </source>
</evidence>
<dbReference type="GO" id="GO:0019905">
    <property type="term" value="F:syntaxin binding"/>
    <property type="evidence" value="ECO:0007669"/>
    <property type="project" value="InterPro"/>
</dbReference>
<evidence type="ECO:0000256" key="1">
    <source>
        <dbReference type="ARBA" id="ARBA00009550"/>
    </source>
</evidence>
<reference evidence="3 4" key="1">
    <citation type="submission" date="2015-03" db="EMBL/GenBank/DDBJ databases">
        <authorList>
            <person name="Radwan O."/>
            <person name="Al-Naeli F.A."/>
            <person name="Rendon G.A."/>
            <person name="Fields C."/>
        </authorList>
    </citation>
    <scope>NUCLEOTIDE SEQUENCE [LARGE SCALE GENOMIC DNA]</scope>
    <source>
        <strain evidence="3">CR-DP1</strain>
    </source>
</reference>
<dbReference type="AlphaFoldDB" id="A0A0F4Z8E1"/>
<dbReference type="Pfam" id="PF09728">
    <property type="entry name" value="Taxilin"/>
    <property type="match status" value="1"/>
</dbReference>
<feature type="compositionally biased region" description="Basic and acidic residues" evidence="2">
    <location>
        <begin position="374"/>
        <end position="385"/>
    </location>
</feature>
<feature type="compositionally biased region" description="Basic and acidic residues" evidence="2">
    <location>
        <begin position="37"/>
        <end position="57"/>
    </location>
</feature>